<keyword evidence="1" id="KW-1133">Transmembrane helix</keyword>
<keyword evidence="1" id="KW-0472">Membrane</keyword>
<accession>A0A8T4GI40</accession>
<dbReference type="EMBL" id="JAGGKQ010000037">
    <property type="protein sequence ID" value="MBP1923956.1"/>
    <property type="molecule type" value="Genomic_DNA"/>
</dbReference>
<sequence>MDPEHTVERRSEADDGLAIDPVHVLGLTVLIVALAALIALIATGVAFGGTVTTGVSGTPAVVAYTR</sequence>
<evidence type="ECO:0000313" key="2">
    <source>
        <dbReference type="EMBL" id="MBP1923956.1"/>
    </source>
</evidence>
<evidence type="ECO:0000313" key="3">
    <source>
        <dbReference type="Proteomes" id="UP000823588"/>
    </source>
</evidence>
<name>A0A8T4GI40_9EURY</name>
<reference evidence="2" key="1">
    <citation type="submission" date="2021-03" db="EMBL/GenBank/DDBJ databases">
        <title>Genomic Encyclopedia of Type Strains, Phase IV (KMG-IV): sequencing the most valuable type-strain genomes for metagenomic binning, comparative biology and taxonomic classification.</title>
        <authorList>
            <person name="Goeker M."/>
        </authorList>
    </citation>
    <scope>NUCLEOTIDE SEQUENCE</scope>
    <source>
        <strain evidence="2">DSM 23564</strain>
    </source>
</reference>
<feature type="transmembrane region" description="Helical" evidence="1">
    <location>
        <begin position="24"/>
        <end position="47"/>
    </location>
</feature>
<organism evidence="2 3">
    <name type="scientific">Halorubrum alkaliphilum</name>
    <dbReference type="NCBI Taxonomy" id="261290"/>
    <lineage>
        <taxon>Archaea</taxon>
        <taxon>Methanobacteriati</taxon>
        <taxon>Methanobacteriota</taxon>
        <taxon>Stenosarchaea group</taxon>
        <taxon>Halobacteria</taxon>
        <taxon>Halobacteriales</taxon>
        <taxon>Haloferacaceae</taxon>
        <taxon>Halorubrum</taxon>
    </lineage>
</organism>
<proteinExistence type="predicted"/>
<keyword evidence="1" id="KW-0812">Transmembrane</keyword>
<gene>
    <name evidence="2" type="ORF">J2751_003004</name>
</gene>
<dbReference type="RefSeq" id="WP_209487092.1">
    <property type="nucleotide sequence ID" value="NZ_JAGGKQ010000037.1"/>
</dbReference>
<protein>
    <submittedName>
        <fullName evidence="2">Uncharacterized protein</fullName>
    </submittedName>
</protein>
<dbReference type="AlphaFoldDB" id="A0A8T4GI40"/>
<evidence type="ECO:0000256" key="1">
    <source>
        <dbReference type="SAM" id="Phobius"/>
    </source>
</evidence>
<comment type="caution">
    <text evidence="2">The sequence shown here is derived from an EMBL/GenBank/DDBJ whole genome shotgun (WGS) entry which is preliminary data.</text>
</comment>
<keyword evidence="3" id="KW-1185">Reference proteome</keyword>
<dbReference type="Proteomes" id="UP000823588">
    <property type="component" value="Unassembled WGS sequence"/>
</dbReference>